<dbReference type="CDD" id="cd16936">
    <property type="entry name" value="HATPase_RsbW-like"/>
    <property type="match status" value="1"/>
</dbReference>
<accession>A0A4R4SNQ8</accession>
<dbReference type="SUPFAM" id="SSF55874">
    <property type="entry name" value="ATPase domain of HSP90 chaperone/DNA topoisomerase II/histidine kinase"/>
    <property type="match status" value="1"/>
</dbReference>
<protein>
    <submittedName>
        <fullName evidence="4">ATP-binding protein</fullName>
    </submittedName>
</protein>
<keyword evidence="1" id="KW-0418">Kinase</keyword>
<evidence type="ECO:0000259" key="3">
    <source>
        <dbReference type="Pfam" id="PF13581"/>
    </source>
</evidence>
<evidence type="ECO:0000256" key="1">
    <source>
        <dbReference type="ARBA" id="ARBA00022527"/>
    </source>
</evidence>
<name>A0A4R4SNQ8_9ACTN</name>
<organism evidence="4 5">
    <name type="scientific">Streptomyces hainanensis</name>
    <dbReference type="NCBI Taxonomy" id="402648"/>
    <lineage>
        <taxon>Bacteria</taxon>
        <taxon>Bacillati</taxon>
        <taxon>Actinomycetota</taxon>
        <taxon>Actinomycetes</taxon>
        <taxon>Kitasatosporales</taxon>
        <taxon>Streptomycetaceae</taxon>
        <taxon>Streptomyces</taxon>
    </lineage>
</organism>
<keyword evidence="4" id="KW-0067">ATP-binding</keyword>
<feature type="region of interest" description="Disordered" evidence="2">
    <location>
        <begin position="1"/>
        <end position="30"/>
    </location>
</feature>
<dbReference type="PANTHER" id="PTHR35526">
    <property type="entry name" value="ANTI-SIGMA-F FACTOR RSBW-RELATED"/>
    <property type="match status" value="1"/>
</dbReference>
<dbReference type="AlphaFoldDB" id="A0A4R4SNQ8"/>
<dbReference type="OrthoDB" id="4140137at2"/>
<dbReference type="Pfam" id="PF13581">
    <property type="entry name" value="HATPase_c_2"/>
    <property type="match status" value="1"/>
</dbReference>
<dbReference type="Gene3D" id="3.30.565.10">
    <property type="entry name" value="Histidine kinase-like ATPase, C-terminal domain"/>
    <property type="match status" value="1"/>
</dbReference>
<dbReference type="PANTHER" id="PTHR35526:SF3">
    <property type="entry name" value="ANTI-SIGMA-F FACTOR RSBW"/>
    <property type="match status" value="1"/>
</dbReference>
<reference evidence="4 5" key="1">
    <citation type="submission" date="2019-03" db="EMBL/GenBank/DDBJ databases">
        <title>Draft genome sequences of novel Actinobacteria.</title>
        <authorList>
            <person name="Sahin N."/>
            <person name="Ay H."/>
            <person name="Saygin H."/>
        </authorList>
    </citation>
    <scope>NUCLEOTIDE SEQUENCE [LARGE SCALE GENOMIC DNA]</scope>
    <source>
        <strain evidence="4 5">DSM 41900</strain>
    </source>
</reference>
<dbReference type="InterPro" id="IPR003594">
    <property type="entry name" value="HATPase_dom"/>
</dbReference>
<feature type="domain" description="Histidine kinase/HSP90-like ATPase" evidence="3">
    <location>
        <begin position="54"/>
        <end position="164"/>
    </location>
</feature>
<dbReference type="InterPro" id="IPR036890">
    <property type="entry name" value="HATPase_C_sf"/>
</dbReference>
<keyword evidence="1" id="KW-0723">Serine/threonine-protein kinase</keyword>
<dbReference type="GO" id="GO:0004674">
    <property type="term" value="F:protein serine/threonine kinase activity"/>
    <property type="evidence" value="ECO:0007669"/>
    <property type="project" value="UniProtKB-KW"/>
</dbReference>
<keyword evidence="1" id="KW-0808">Transferase</keyword>
<proteinExistence type="predicted"/>
<gene>
    <name evidence="4" type="ORF">E1283_30645</name>
</gene>
<keyword evidence="5" id="KW-1185">Reference proteome</keyword>
<dbReference type="Proteomes" id="UP000295345">
    <property type="component" value="Unassembled WGS sequence"/>
</dbReference>
<sequence>MRAWLGSRRGITMTAPSPDARELPTPTARPVPLEPAAFSTAYRFRSVALFADSEDTPPVARRMARETLDDWELPWVLDDVVLCVSELVGNAVRHVTGRRRIGLTLRYWPRWLFVEVADEDPSPPRLPSGDPSGLDLLPEHGRGLFIVQSLADATWWAPRDAGGKSVFCRFDVTAGRGVA</sequence>
<evidence type="ECO:0000313" key="4">
    <source>
        <dbReference type="EMBL" id="TDC65467.1"/>
    </source>
</evidence>
<comment type="caution">
    <text evidence="4">The sequence shown here is derived from an EMBL/GenBank/DDBJ whole genome shotgun (WGS) entry which is preliminary data.</text>
</comment>
<dbReference type="EMBL" id="SMKI01000483">
    <property type="protein sequence ID" value="TDC65467.1"/>
    <property type="molecule type" value="Genomic_DNA"/>
</dbReference>
<dbReference type="InterPro" id="IPR050267">
    <property type="entry name" value="Anti-sigma-factor_SerPK"/>
</dbReference>
<evidence type="ECO:0000313" key="5">
    <source>
        <dbReference type="Proteomes" id="UP000295345"/>
    </source>
</evidence>
<dbReference type="GO" id="GO:0005524">
    <property type="term" value="F:ATP binding"/>
    <property type="evidence" value="ECO:0007669"/>
    <property type="project" value="UniProtKB-KW"/>
</dbReference>
<keyword evidence="4" id="KW-0547">Nucleotide-binding</keyword>
<evidence type="ECO:0000256" key="2">
    <source>
        <dbReference type="SAM" id="MobiDB-lite"/>
    </source>
</evidence>